<dbReference type="EMBL" id="NEVK01000004">
    <property type="protein sequence ID" value="OZI22416.1"/>
    <property type="molecule type" value="Genomic_DNA"/>
</dbReference>
<keyword evidence="2" id="KW-0732">Signal</keyword>
<reference evidence="4" key="1">
    <citation type="submission" date="2017-05" db="EMBL/GenBank/DDBJ databases">
        <title>Complete and WGS of Bordetella genogroups.</title>
        <authorList>
            <person name="Spilker T."/>
            <person name="Lipuma J."/>
        </authorList>
    </citation>
    <scope>NUCLEOTIDE SEQUENCE [LARGE SCALE GENOMIC DNA]</scope>
    <source>
        <strain evidence="4">AU18089</strain>
    </source>
</reference>
<feature type="region of interest" description="Disordered" evidence="1">
    <location>
        <begin position="18"/>
        <end position="122"/>
    </location>
</feature>
<protein>
    <recommendedName>
        <fullName evidence="5">Translation initiation factor IF-2</fullName>
    </recommendedName>
</protein>
<evidence type="ECO:0000256" key="1">
    <source>
        <dbReference type="SAM" id="MobiDB-lite"/>
    </source>
</evidence>
<dbReference type="Proteomes" id="UP000216947">
    <property type="component" value="Unassembled WGS sequence"/>
</dbReference>
<sequence length="122" mass="12197">MLAACLLAVPVALASQAPLAPGAGSTEPGTHPMPDSSRMRDGDSATQAQSDSNPKRPSASPGERLRPPTQPEQQKPVPAQADPQPMPGGQGQVKSGQQGPDGNGQIPGGRAGSGGHKHGSGR</sequence>
<organism evidence="3 4">
    <name type="scientific">Bordetella genomosp. 7</name>
    <dbReference type="NCBI Taxonomy" id="1416805"/>
    <lineage>
        <taxon>Bacteria</taxon>
        <taxon>Pseudomonadati</taxon>
        <taxon>Pseudomonadota</taxon>
        <taxon>Betaproteobacteria</taxon>
        <taxon>Burkholderiales</taxon>
        <taxon>Alcaligenaceae</taxon>
        <taxon>Bordetella</taxon>
    </lineage>
</organism>
<name>A0A261RBM2_9BORD</name>
<evidence type="ECO:0000313" key="4">
    <source>
        <dbReference type="Proteomes" id="UP000216947"/>
    </source>
</evidence>
<evidence type="ECO:0000256" key="2">
    <source>
        <dbReference type="SAM" id="SignalP"/>
    </source>
</evidence>
<feature type="chain" id="PRO_5012311518" description="Translation initiation factor IF-2" evidence="2">
    <location>
        <begin position="21"/>
        <end position="122"/>
    </location>
</feature>
<accession>A0A261RBM2</accession>
<gene>
    <name evidence="3" type="ORF">CAL19_07705</name>
</gene>
<feature type="compositionally biased region" description="Gly residues" evidence="1">
    <location>
        <begin position="99"/>
        <end position="114"/>
    </location>
</feature>
<proteinExistence type="predicted"/>
<evidence type="ECO:0008006" key="5">
    <source>
        <dbReference type="Google" id="ProtNLM"/>
    </source>
</evidence>
<comment type="caution">
    <text evidence="3">The sequence shown here is derived from an EMBL/GenBank/DDBJ whole genome shotgun (WGS) entry which is preliminary data.</text>
</comment>
<evidence type="ECO:0000313" key="3">
    <source>
        <dbReference type="EMBL" id="OZI22416.1"/>
    </source>
</evidence>
<feature type="signal peptide" evidence="2">
    <location>
        <begin position="1"/>
        <end position="20"/>
    </location>
</feature>
<dbReference type="AlphaFoldDB" id="A0A261RBM2"/>
<keyword evidence="4" id="KW-1185">Reference proteome</keyword>